<dbReference type="RefSeq" id="WP_207702442.1">
    <property type="nucleotide sequence ID" value="NZ_JAFREL020000001.1"/>
</dbReference>
<dbReference type="PIRSF" id="PIRSF006603">
    <property type="entry name" value="DinF"/>
    <property type="match status" value="1"/>
</dbReference>
<feature type="transmembrane region" description="Helical" evidence="7">
    <location>
        <begin position="280"/>
        <end position="300"/>
    </location>
</feature>
<dbReference type="PANTHER" id="PTHR43549">
    <property type="entry name" value="MULTIDRUG RESISTANCE PROTEIN YPNP-RELATED"/>
    <property type="match status" value="1"/>
</dbReference>
<accession>A0ABV0EN92</accession>
<keyword evidence="3" id="KW-1003">Cell membrane</keyword>
<keyword evidence="6 7" id="KW-0472">Membrane</keyword>
<keyword evidence="4 7" id="KW-0812">Transmembrane</keyword>
<dbReference type="CDD" id="cd13138">
    <property type="entry name" value="MATE_yoeA_like"/>
    <property type="match status" value="1"/>
</dbReference>
<feature type="transmembrane region" description="Helical" evidence="7">
    <location>
        <begin position="12"/>
        <end position="30"/>
    </location>
</feature>
<dbReference type="InterPro" id="IPR052031">
    <property type="entry name" value="Membrane_Transporter-Flippase"/>
</dbReference>
<evidence type="ECO:0000256" key="3">
    <source>
        <dbReference type="ARBA" id="ARBA00022475"/>
    </source>
</evidence>
<evidence type="ECO:0000313" key="8">
    <source>
        <dbReference type="EMBL" id="MEO1769445.1"/>
    </source>
</evidence>
<dbReference type="PANTHER" id="PTHR43549:SF3">
    <property type="entry name" value="MULTIDRUG RESISTANCE PROTEIN YPNP-RELATED"/>
    <property type="match status" value="1"/>
</dbReference>
<feature type="transmembrane region" description="Helical" evidence="7">
    <location>
        <begin position="394"/>
        <end position="413"/>
    </location>
</feature>
<feature type="transmembrane region" description="Helical" evidence="7">
    <location>
        <begin position="50"/>
        <end position="74"/>
    </location>
</feature>
<comment type="subcellular location">
    <subcellularLocation>
        <location evidence="1">Cell membrane</location>
        <topology evidence="1">Multi-pass membrane protein</topology>
    </subcellularLocation>
</comment>
<organism evidence="8 9">
    <name type="scientific">Candidatus Enterococcus ferrettii</name>
    <dbReference type="NCBI Taxonomy" id="2815324"/>
    <lineage>
        <taxon>Bacteria</taxon>
        <taxon>Bacillati</taxon>
        <taxon>Bacillota</taxon>
        <taxon>Bacilli</taxon>
        <taxon>Lactobacillales</taxon>
        <taxon>Enterococcaceae</taxon>
        <taxon>Enterococcus</taxon>
    </lineage>
</organism>
<comment type="caution">
    <text evidence="8">The sequence shown here is derived from an EMBL/GenBank/DDBJ whole genome shotgun (WGS) entry which is preliminary data.</text>
</comment>
<dbReference type="Pfam" id="PF01554">
    <property type="entry name" value="MatE"/>
    <property type="match status" value="2"/>
</dbReference>
<evidence type="ECO:0000256" key="6">
    <source>
        <dbReference type="ARBA" id="ARBA00023136"/>
    </source>
</evidence>
<keyword evidence="9" id="KW-1185">Reference proteome</keyword>
<evidence type="ECO:0000256" key="7">
    <source>
        <dbReference type="SAM" id="Phobius"/>
    </source>
</evidence>
<proteinExistence type="predicted"/>
<name>A0ABV0EN92_9ENTE</name>
<evidence type="ECO:0000256" key="4">
    <source>
        <dbReference type="ARBA" id="ARBA00022692"/>
    </source>
</evidence>
<reference evidence="8 9" key="2">
    <citation type="submission" date="2024-02" db="EMBL/GenBank/DDBJ databases">
        <title>The Genome Sequence of Enterococcus sp. DIV0159.</title>
        <authorList>
            <person name="Earl A."/>
            <person name="Manson A."/>
            <person name="Gilmore M."/>
            <person name="Sanders J."/>
            <person name="Shea T."/>
            <person name="Howe W."/>
            <person name="Livny J."/>
            <person name="Cuomo C."/>
            <person name="Neafsey D."/>
            <person name="Birren B."/>
        </authorList>
    </citation>
    <scope>NUCLEOTIDE SEQUENCE [LARGE SCALE GENOMIC DNA]</scope>
    <source>
        <strain evidence="8 9">665A</strain>
    </source>
</reference>
<feature type="transmembrane region" description="Helical" evidence="7">
    <location>
        <begin position="232"/>
        <end position="260"/>
    </location>
</feature>
<reference evidence="8 9" key="1">
    <citation type="submission" date="2021-03" db="EMBL/GenBank/DDBJ databases">
        <authorList>
            <person name="Gilmore M.S."/>
            <person name="Schwartzman J."/>
            <person name="Van Tyne D."/>
            <person name="Martin M."/>
            <person name="Earl A.M."/>
            <person name="Manson A.L."/>
            <person name="Straub T."/>
            <person name="Salamzade R."/>
            <person name="Saavedra J."/>
            <person name="Lebreton F."/>
            <person name="Prichula J."/>
            <person name="Schaufler K."/>
            <person name="Gaca A."/>
            <person name="Sgardioli B."/>
            <person name="Wagenaar J."/>
            <person name="Strong T."/>
        </authorList>
    </citation>
    <scope>NUCLEOTIDE SEQUENCE [LARGE SCALE GENOMIC DNA]</scope>
    <source>
        <strain evidence="8 9">665A</strain>
    </source>
</reference>
<evidence type="ECO:0000256" key="5">
    <source>
        <dbReference type="ARBA" id="ARBA00022989"/>
    </source>
</evidence>
<dbReference type="NCBIfam" id="TIGR00797">
    <property type="entry name" value="matE"/>
    <property type="match status" value="1"/>
</dbReference>
<dbReference type="EMBL" id="JAFREL020000001">
    <property type="protein sequence ID" value="MEO1769445.1"/>
    <property type="molecule type" value="Genomic_DNA"/>
</dbReference>
<feature type="transmembrane region" description="Helical" evidence="7">
    <location>
        <begin position="189"/>
        <end position="211"/>
    </location>
</feature>
<gene>
    <name evidence="8" type="ORF">JZO67_001396</name>
</gene>
<keyword evidence="2" id="KW-0813">Transport</keyword>
<dbReference type="InterPro" id="IPR002528">
    <property type="entry name" value="MATE_fam"/>
</dbReference>
<feature type="transmembrane region" description="Helical" evidence="7">
    <location>
        <begin position="320"/>
        <end position="342"/>
    </location>
</feature>
<feature type="transmembrane region" description="Helical" evidence="7">
    <location>
        <begin position="354"/>
        <end position="373"/>
    </location>
</feature>
<sequence length="465" mass="50365">MKELTRGNPAKLILFFTIPLLAGNVLQQFYNMIDMIIVGQTLGKDALAAVGATGSVSFLIIGFAQGLTSGLSIITSQRFGAKDTLGVRKSFATSVLISTVVTVVLTVLSLLFLRPLLLVMQTPPEILDQAQTFISIILAGIFAAMMFNLLSNMIRALGDSRTPLIFLALAVLVNIVLDIVFITKFNSGIAGAGYATVIAQVIASLLCLIYIRKRIPLLQIGRKHFSFDKQEIRTHLNAALPMGFQSSIIAIGAVVLQSALNSLGTDVVAAQAAAGRIEQFAILPMMSFGITMATFTAQNFGARKYSRILTGIKQSLIMNILFSLLAGFSVIFFGHYLIALFVDKGETQVFQLAQVYFNISGALYVILSVLFILRYTLQGLGQAKIPTFAGIMELLMRSFAAIILTGLYGYPGAAFASPLAWIGSVSVLLPSTIKAIRKLKELERQQQVEELGLPEEERKPLPTTN</sequence>
<dbReference type="Proteomes" id="UP000664357">
    <property type="component" value="Unassembled WGS sequence"/>
</dbReference>
<protein>
    <submittedName>
        <fullName evidence="8">MATE efflux family protein</fullName>
    </submittedName>
</protein>
<feature type="transmembrane region" description="Helical" evidence="7">
    <location>
        <begin position="163"/>
        <end position="183"/>
    </location>
</feature>
<dbReference type="InterPro" id="IPR048279">
    <property type="entry name" value="MdtK-like"/>
</dbReference>
<keyword evidence="5 7" id="KW-1133">Transmembrane helix</keyword>
<feature type="transmembrane region" description="Helical" evidence="7">
    <location>
        <begin position="133"/>
        <end position="151"/>
    </location>
</feature>
<evidence type="ECO:0000256" key="2">
    <source>
        <dbReference type="ARBA" id="ARBA00022448"/>
    </source>
</evidence>
<feature type="transmembrane region" description="Helical" evidence="7">
    <location>
        <begin position="95"/>
        <end position="113"/>
    </location>
</feature>
<evidence type="ECO:0000313" key="9">
    <source>
        <dbReference type="Proteomes" id="UP000664357"/>
    </source>
</evidence>
<evidence type="ECO:0000256" key="1">
    <source>
        <dbReference type="ARBA" id="ARBA00004651"/>
    </source>
</evidence>